<evidence type="ECO:0000256" key="8">
    <source>
        <dbReference type="ARBA" id="ARBA00023085"/>
    </source>
</evidence>
<dbReference type="PANTHER" id="PTHR31321:SF127">
    <property type="entry name" value="PECTINESTERASE"/>
    <property type="match status" value="1"/>
</dbReference>
<evidence type="ECO:0000313" key="14">
    <source>
        <dbReference type="Proteomes" id="UP000559027"/>
    </source>
</evidence>
<comment type="catalytic activity">
    <reaction evidence="9 11">
        <text>[(1-&gt;4)-alpha-D-galacturonosyl methyl ester](n) + n H2O = [(1-&gt;4)-alpha-D-galacturonosyl](n) + n methanol + n H(+)</text>
        <dbReference type="Rhea" id="RHEA:22380"/>
        <dbReference type="Rhea" id="RHEA-COMP:14570"/>
        <dbReference type="Rhea" id="RHEA-COMP:14573"/>
        <dbReference type="ChEBI" id="CHEBI:15377"/>
        <dbReference type="ChEBI" id="CHEBI:15378"/>
        <dbReference type="ChEBI" id="CHEBI:17790"/>
        <dbReference type="ChEBI" id="CHEBI:140522"/>
        <dbReference type="ChEBI" id="CHEBI:140523"/>
        <dbReference type="EC" id="3.1.1.11"/>
    </reaction>
</comment>
<dbReference type="EC" id="3.1.1.11" evidence="4 11"/>
<accession>A0A8H5CV32</accession>
<dbReference type="GO" id="GO:0005576">
    <property type="term" value="C:extracellular region"/>
    <property type="evidence" value="ECO:0007669"/>
    <property type="project" value="UniProtKB-SubCell"/>
</dbReference>
<sequence length="345" mass="36578">MGAMLRFFAFVFACLSLLEVVYAASRTSPPAGAKVVRAGTTNSGEFKTLSAAVASLPNDGSSQSIFIYPGTYTEQVFITRSGPLTVYGYTTDTTTYRSNQVNLQAGVDAGQAGSDDASGTLRVHKDDFKMYNINVKNTFGPGSQAIAISQYGSRVGLYACGFYGYQDTLYANEGTQVYLRGYIEGATDFIFGRRGSAYFGGNTIGVRGAGYVTASGRESNDAGSFETGLTDVFNANTIVTASGASSNATDRQYFGRPWGNFAKVIFKNTVVTAPFNKALWSVWNSGDTRTDNILFAEFNSTGSGVSGASRPSFATVLSSSQAAAYSISSAVGSDYANWVDTSYLV</sequence>
<feature type="active site" evidence="10">
    <location>
        <position position="188"/>
    </location>
</feature>
<keyword evidence="6 11" id="KW-0732">Signal</keyword>
<dbReference type="AlphaFoldDB" id="A0A8H5CV32"/>
<dbReference type="InterPro" id="IPR000070">
    <property type="entry name" value="Pectinesterase_cat"/>
</dbReference>
<dbReference type="UniPathway" id="UPA00545">
    <property type="reaction ID" value="UER00823"/>
</dbReference>
<evidence type="ECO:0000256" key="11">
    <source>
        <dbReference type="RuleBase" id="RU000589"/>
    </source>
</evidence>
<evidence type="ECO:0000256" key="3">
    <source>
        <dbReference type="ARBA" id="ARBA00008891"/>
    </source>
</evidence>
<dbReference type="PROSITE" id="PS00503">
    <property type="entry name" value="PECTINESTERASE_2"/>
    <property type="match status" value="1"/>
</dbReference>
<comment type="caution">
    <text evidence="13">The sequence shown here is derived from an EMBL/GenBank/DDBJ whole genome shotgun (WGS) entry which is preliminary data.</text>
</comment>
<reference evidence="13 14" key="1">
    <citation type="journal article" date="2020" name="ISME J.">
        <title>Uncovering the hidden diversity of litter-decomposition mechanisms in mushroom-forming fungi.</title>
        <authorList>
            <person name="Floudas D."/>
            <person name="Bentzer J."/>
            <person name="Ahren D."/>
            <person name="Johansson T."/>
            <person name="Persson P."/>
            <person name="Tunlid A."/>
        </authorList>
    </citation>
    <scope>NUCLEOTIDE SEQUENCE [LARGE SCALE GENOMIC DNA]</scope>
    <source>
        <strain evidence="13 14">CBS 146.42</strain>
    </source>
</reference>
<dbReference type="InterPro" id="IPR012334">
    <property type="entry name" value="Pectin_lyas_fold"/>
</dbReference>
<evidence type="ECO:0000256" key="2">
    <source>
        <dbReference type="ARBA" id="ARBA00005184"/>
    </source>
</evidence>
<dbReference type="Proteomes" id="UP000559027">
    <property type="component" value="Unassembled WGS sequence"/>
</dbReference>
<evidence type="ECO:0000256" key="1">
    <source>
        <dbReference type="ARBA" id="ARBA00004613"/>
    </source>
</evidence>
<dbReference type="GO" id="GO:0030599">
    <property type="term" value="F:pectinesterase activity"/>
    <property type="evidence" value="ECO:0007669"/>
    <property type="project" value="UniProtKB-UniRule"/>
</dbReference>
<proteinExistence type="inferred from homology"/>
<keyword evidence="5 11" id="KW-0964">Secreted</keyword>
<name>A0A8H5CV32_9AGAR</name>
<comment type="similarity">
    <text evidence="3">Belongs to the pectinesterase family.</text>
</comment>
<dbReference type="InterPro" id="IPR033131">
    <property type="entry name" value="Pectinesterase_Asp_AS"/>
</dbReference>
<organism evidence="13 14">
    <name type="scientific">Leucocoprinus leucothites</name>
    <dbReference type="NCBI Taxonomy" id="201217"/>
    <lineage>
        <taxon>Eukaryota</taxon>
        <taxon>Fungi</taxon>
        <taxon>Dikarya</taxon>
        <taxon>Basidiomycota</taxon>
        <taxon>Agaricomycotina</taxon>
        <taxon>Agaricomycetes</taxon>
        <taxon>Agaricomycetidae</taxon>
        <taxon>Agaricales</taxon>
        <taxon>Agaricineae</taxon>
        <taxon>Agaricaceae</taxon>
        <taxon>Leucocoprinus</taxon>
    </lineage>
</organism>
<evidence type="ECO:0000256" key="9">
    <source>
        <dbReference type="ARBA" id="ARBA00047928"/>
    </source>
</evidence>
<feature type="chain" id="PRO_5034309775" description="Pectinesterase" evidence="11">
    <location>
        <begin position="24"/>
        <end position="345"/>
    </location>
</feature>
<evidence type="ECO:0000256" key="4">
    <source>
        <dbReference type="ARBA" id="ARBA00013229"/>
    </source>
</evidence>
<comment type="function">
    <text evidence="11">Involved in maceration and soft-rotting of plant tissue.</text>
</comment>
<evidence type="ECO:0000313" key="13">
    <source>
        <dbReference type="EMBL" id="KAF5348606.1"/>
    </source>
</evidence>
<keyword evidence="7 11" id="KW-0378">Hydrolase</keyword>
<comment type="pathway">
    <text evidence="2 11">Glycan metabolism; pectin degradation; 2-dehydro-3-deoxy-D-gluconate from pectin: step 1/5.</text>
</comment>
<dbReference type="InterPro" id="IPR011050">
    <property type="entry name" value="Pectin_lyase_fold/virulence"/>
</dbReference>
<dbReference type="Gene3D" id="2.160.20.10">
    <property type="entry name" value="Single-stranded right-handed beta-helix, Pectin lyase-like"/>
    <property type="match status" value="1"/>
</dbReference>
<dbReference type="OrthoDB" id="2019149at2759"/>
<evidence type="ECO:0000256" key="5">
    <source>
        <dbReference type="ARBA" id="ARBA00022525"/>
    </source>
</evidence>
<dbReference type="GO" id="GO:0042545">
    <property type="term" value="P:cell wall modification"/>
    <property type="evidence" value="ECO:0007669"/>
    <property type="project" value="UniProtKB-UniRule"/>
</dbReference>
<dbReference type="GO" id="GO:0045490">
    <property type="term" value="P:pectin catabolic process"/>
    <property type="evidence" value="ECO:0007669"/>
    <property type="project" value="UniProtKB-UniRule"/>
</dbReference>
<dbReference type="EMBL" id="JAACJO010000019">
    <property type="protein sequence ID" value="KAF5348606.1"/>
    <property type="molecule type" value="Genomic_DNA"/>
</dbReference>
<dbReference type="PANTHER" id="PTHR31321">
    <property type="entry name" value="ACYL-COA THIOESTER HYDROLASE YBHC-RELATED"/>
    <property type="match status" value="1"/>
</dbReference>
<comment type="subcellular location">
    <subcellularLocation>
        <location evidence="1 11">Secreted</location>
    </subcellularLocation>
</comment>
<protein>
    <recommendedName>
        <fullName evidence="4 11">Pectinesterase</fullName>
        <ecNumber evidence="4 11">3.1.1.11</ecNumber>
    </recommendedName>
</protein>
<dbReference type="Pfam" id="PF01095">
    <property type="entry name" value="Pectinesterase"/>
    <property type="match status" value="1"/>
</dbReference>
<dbReference type="SUPFAM" id="SSF51126">
    <property type="entry name" value="Pectin lyase-like"/>
    <property type="match status" value="1"/>
</dbReference>
<keyword evidence="14" id="KW-1185">Reference proteome</keyword>
<feature type="domain" description="Pectinesterase catalytic" evidence="12">
    <location>
        <begin position="40"/>
        <end position="330"/>
    </location>
</feature>
<gene>
    <name evidence="13" type="ORF">D9756_009577</name>
</gene>
<dbReference type="FunFam" id="2.160.20.10:FF:000014">
    <property type="entry name" value="Pectinesterase"/>
    <property type="match status" value="1"/>
</dbReference>
<evidence type="ECO:0000256" key="10">
    <source>
        <dbReference type="PROSITE-ProRule" id="PRU10040"/>
    </source>
</evidence>
<keyword evidence="11" id="KW-0961">Cell wall biogenesis/degradation</keyword>
<evidence type="ECO:0000256" key="6">
    <source>
        <dbReference type="ARBA" id="ARBA00022729"/>
    </source>
</evidence>
<keyword evidence="8 11" id="KW-0063">Aspartyl esterase</keyword>
<feature type="signal peptide" evidence="11">
    <location>
        <begin position="1"/>
        <end position="23"/>
    </location>
</feature>
<evidence type="ECO:0000256" key="7">
    <source>
        <dbReference type="ARBA" id="ARBA00022801"/>
    </source>
</evidence>
<evidence type="ECO:0000259" key="12">
    <source>
        <dbReference type="Pfam" id="PF01095"/>
    </source>
</evidence>